<gene>
    <name evidence="2" type="ORF">W5A_05353</name>
</gene>
<dbReference type="eggNOG" id="COG3291">
    <property type="taxonomic scope" value="Bacteria"/>
</dbReference>
<organism evidence="2 3">
    <name type="scientific">Imtechella halotolerans K1</name>
    <dbReference type="NCBI Taxonomy" id="946077"/>
    <lineage>
        <taxon>Bacteria</taxon>
        <taxon>Pseudomonadati</taxon>
        <taxon>Bacteroidota</taxon>
        <taxon>Flavobacteriia</taxon>
        <taxon>Flavobacteriales</taxon>
        <taxon>Flavobacteriaceae</taxon>
        <taxon>Imtechella</taxon>
    </lineage>
</organism>
<sequence>MKILPRFLLILTTIVFSCAINYGQTSFCPVVDAGNNITLDCNNSSATLTVDFVRTGLTTSYDVSSIAYNPPFPYRGPGSPTNPISVGLDDVWSDVIDLPFNFCFFEGIHDNIQVGSNGNMTFKEKSTGPDQNSFQLINGTEYLTLPNTEFSMAEVNIFGVFHDLDPTINANQADGPYIAWDVMGVAPCRAFVVSFSNVAHYDDRCNDLTSTFMMVMYETTNIIEVYVQDKPICDDWQMGGAVIGIQDMDAIRSVTPDQRNNGQWGGTGINEAWRFTPNGDPNYSIEWSDDSGNIVGDTESITVSPEVTTTYRAKITYTNCDLEEEVFFDETTVVVNRPYNIPDLGPNQQRCEGTGGVVLDATASSSSVSYQWFKDGVLLNSETSPQYTVVEGESGLYSVTVDDGQGCVQSEEVQIDFVANPTVVPIANYTLCDIDGDGEAVFDLTSKDVEIADGQDVMVSYHLTQNEAENGAGNLMSPYQSSSQVIWVRMEDVSTGCRSVTSFNLVVATSPMVQTVTINECDDASEDGYAVFDLTTAQAEIVAPSNEIDFVFTYYHDSELNSPILAPDTYTNTSAGSEVVYVSIENAQGCSAQTTLTLSVNSLPPFSPSSDMYYCEVDTDEVETIPLTEFDNFILEGADGSGYSITYHLNVSDAENGISPISDPFTNTSNPQQLVARVEEITTNCYKVYAFNLHIASSPQLVTGTQMQECDTSNGANTAVFDLMAVSDDLLSSGNSADFEFSFYTDSNLSNQINSPSSFTNTSNPQMVYVRARNRDTGCEGSTTLELEVLPKPFVALPPNVILCSDDTNGVLLGADLGNNILYQWNNGATTPTITVFTPGDYYVLITDTMTGCIFTSNTTSVSLASVPDFTPEIRQSPAFMGNHTIEVVVRESGDYEYRLDNGMYQMSGVFTNVVPGQHFITIRERNGCGELVVEALVLDYLRFFTPNGDGYTDNWNIIGLENQPSAEIYLFDRYGKFIKQLDPTGPGWDGTYNGRMLPSTDYWFKVIYTDPSDNSKREFRSHFSLKR</sequence>
<dbReference type="InterPro" id="IPR013783">
    <property type="entry name" value="Ig-like_fold"/>
</dbReference>
<proteinExistence type="predicted"/>
<accession>I0WGU9</accession>
<evidence type="ECO:0000313" key="2">
    <source>
        <dbReference type="EMBL" id="EID75615.1"/>
    </source>
</evidence>
<keyword evidence="3" id="KW-1185">Reference proteome</keyword>
<dbReference type="Pfam" id="PF13585">
    <property type="entry name" value="CHU_C"/>
    <property type="match status" value="1"/>
</dbReference>
<feature type="signal peptide" evidence="1">
    <location>
        <begin position="1"/>
        <end position="19"/>
    </location>
</feature>
<dbReference type="PATRIC" id="fig|946077.3.peg.1088"/>
<dbReference type="NCBIfam" id="TIGR04131">
    <property type="entry name" value="Bac_Flav_CTERM"/>
    <property type="match status" value="1"/>
</dbReference>
<comment type="caution">
    <text evidence="2">The sequence shown here is derived from an EMBL/GenBank/DDBJ whole genome shotgun (WGS) entry which is preliminary data.</text>
</comment>
<protein>
    <submittedName>
        <fullName evidence="2">PKD domain-containing protein</fullName>
    </submittedName>
</protein>
<feature type="chain" id="PRO_5003635156" evidence="1">
    <location>
        <begin position="20"/>
        <end position="1028"/>
    </location>
</feature>
<dbReference type="RefSeq" id="WP_008238190.1">
    <property type="nucleotide sequence ID" value="NZ_AJJU01000004.1"/>
</dbReference>
<dbReference type="AlphaFoldDB" id="I0WGU9"/>
<keyword evidence="1" id="KW-0732">Signal</keyword>
<dbReference type="eggNOG" id="COG4935">
    <property type="taxonomic scope" value="Bacteria"/>
</dbReference>
<evidence type="ECO:0000256" key="1">
    <source>
        <dbReference type="SAM" id="SignalP"/>
    </source>
</evidence>
<evidence type="ECO:0000313" key="3">
    <source>
        <dbReference type="Proteomes" id="UP000005938"/>
    </source>
</evidence>
<dbReference type="EMBL" id="AJJU01000004">
    <property type="protein sequence ID" value="EID75615.1"/>
    <property type="molecule type" value="Genomic_DNA"/>
</dbReference>
<dbReference type="PROSITE" id="PS51257">
    <property type="entry name" value="PROKAR_LIPOPROTEIN"/>
    <property type="match status" value="1"/>
</dbReference>
<name>I0WGU9_9FLAO</name>
<dbReference type="OrthoDB" id="9765926at2"/>
<dbReference type="Gene3D" id="2.60.40.10">
    <property type="entry name" value="Immunoglobulins"/>
    <property type="match status" value="1"/>
</dbReference>
<dbReference type="STRING" id="946077.W5A_05353"/>
<reference evidence="2 3" key="1">
    <citation type="journal article" date="2012" name="J. Bacteriol.">
        <title>Genome Sequence of the Halotolerant Bacterium Imtechella halotolerans K1T.</title>
        <authorList>
            <person name="Kumar S."/>
            <person name="Vikram S."/>
            <person name="Subramanian S."/>
            <person name="Raghava G.P."/>
            <person name="Pinnaka A.K."/>
        </authorList>
    </citation>
    <scope>NUCLEOTIDE SEQUENCE [LARGE SCALE GENOMIC DNA]</scope>
    <source>
        <strain evidence="2 3">K1</strain>
    </source>
</reference>
<dbReference type="Proteomes" id="UP000005938">
    <property type="component" value="Unassembled WGS sequence"/>
</dbReference>
<dbReference type="InterPro" id="IPR026341">
    <property type="entry name" value="T9SS_type_B"/>
</dbReference>